<dbReference type="Proteomes" id="UP001596398">
    <property type="component" value="Unassembled WGS sequence"/>
</dbReference>
<keyword evidence="1" id="KW-1133">Transmembrane helix</keyword>
<feature type="transmembrane region" description="Helical" evidence="1">
    <location>
        <begin position="35"/>
        <end position="55"/>
    </location>
</feature>
<sequence>MGVAENLRTRADEVTVFLVLGAGFLALFAGYPYFWAIWVIGFAVVLPLVSILLGLDDEEEEPDDDVEEGEDALDALKRRYADGDLSDEEFERRLERLLETENREDAAAYIERRERDAERE</sequence>
<feature type="domain" description="SHOCT" evidence="2">
    <location>
        <begin position="71"/>
        <end position="98"/>
    </location>
</feature>
<dbReference type="AlphaFoldDB" id="A0ABD5ZNJ9"/>
<protein>
    <submittedName>
        <fullName evidence="3">SHOCT domain-containing protein</fullName>
    </submittedName>
</protein>
<keyword evidence="4" id="KW-1185">Reference proteome</keyword>
<comment type="caution">
    <text evidence="3">The sequence shown here is derived from an EMBL/GenBank/DDBJ whole genome shotgun (WGS) entry which is preliminary data.</text>
</comment>
<accession>A0ABD5ZNJ9</accession>
<gene>
    <name evidence="3" type="ORF">ACFQJ4_06670</name>
</gene>
<evidence type="ECO:0000256" key="1">
    <source>
        <dbReference type="SAM" id="Phobius"/>
    </source>
</evidence>
<dbReference type="RefSeq" id="WP_276236020.1">
    <property type="nucleotide sequence ID" value="NZ_CP119802.1"/>
</dbReference>
<name>A0ABD5ZNJ9_9EURY</name>
<dbReference type="InterPro" id="IPR018649">
    <property type="entry name" value="SHOCT"/>
</dbReference>
<feature type="transmembrane region" description="Helical" evidence="1">
    <location>
        <begin position="12"/>
        <end position="29"/>
    </location>
</feature>
<proteinExistence type="predicted"/>
<evidence type="ECO:0000313" key="3">
    <source>
        <dbReference type="EMBL" id="MFC7234998.1"/>
    </source>
</evidence>
<evidence type="ECO:0000313" key="4">
    <source>
        <dbReference type="Proteomes" id="UP001596398"/>
    </source>
</evidence>
<keyword evidence="1" id="KW-0472">Membrane</keyword>
<dbReference type="Pfam" id="PF09851">
    <property type="entry name" value="SHOCT"/>
    <property type="match status" value="1"/>
</dbReference>
<evidence type="ECO:0000259" key="2">
    <source>
        <dbReference type="Pfam" id="PF09851"/>
    </source>
</evidence>
<dbReference type="EMBL" id="JBHTAP010000001">
    <property type="protein sequence ID" value="MFC7234998.1"/>
    <property type="molecule type" value="Genomic_DNA"/>
</dbReference>
<dbReference type="GeneID" id="79266677"/>
<organism evidence="3 4">
    <name type="scientific">Halosegnis marinus</name>
    <dbReference type="NCBI Taxonomy" id="3034023"/>
    <lineage>
        <taxon>Archaea</taxon>
        <taxon>Methanobacteriati</taxon>
        <taxon>Methanobacteriota</taxon>
        <taxon>Stenosarchaea group</taxon>
        <taxon>Halobacteria</taxon>
        <taxon>Halobacteriales</taxon>
        <taxon>Natronomonadaceae</taxon>
        <taxon>Halosegnis</taxon>
    </lineage>
</organism>
<keyword evidence="1" id="KW-0812">Transmembrane</keyword>
<reference evidence="3 4" key="1">
    <citation type="journal article" date="2019" name="Int. J. Syst. Evol. Microbiol.">
        <title>The Global Catalogue of Microorganisms (GCM) 10K type strain sequencing project: providing services to taxonomists for standard genome sequencing and annotation.</title>
        <authorList>
            <consortium name="The Broad Institute Genomics Platform"/>
            <consortium name="The Broad Institute Genome Sequencing Center for Infectious Disease"/>
            <person name="Wu L."/>
            <person name="Ma J."/>
        </authorList>
    </citation>
    <scope>NUCLEOTIDE SEQUENCE [LARGE SCALE GENOMIC DNA]</scope>
    <source>
        <strain evidence="3 4">DT85</strain>
    </source>
</reference>